<feature type="domain" description="DUF2268" evidence="1">
    <location>
        <begin position="73"/>
        <end position="263"/>
    </location>
</feature>
<sequence>MTVIKQITPKELFDHRGELESFLAEPLSLLVNETTWMKDWKHLAQRFQLFKFKELTQDEALSYQWDKEKISKWVLETVEEVKKHLSFGEITVTVFPALPFRWFKKYDQSIWTNGFTNGPNNIQIAVPPNPDEHFFKQMLAHELHHATPQNPIYQLTLDTFSLIEWFKMEGGAEYFSLSLYRDKRWWKDDYTPKVKEHYWNAVQHRLHTTDDQEKARLCFGDPDNGIPYMTGYAFAYDLFKDFTSKTKNTTFKDLLQIPPMTLIQTYKEEG</sequence>
<accession>A0ABW6K763</accession>
<gene>
    <name evidence="2" type="ORF">ACFYKX_05215</name>
</gene>
<keyword evidence="3" id="KW-1185">Reference proteome</keyword>
<comment type="caution">
    <text evidence="2">The sequence shown here is derived from an EMBL/GenBank/DDBJ whole genome shotgun (WGS) entry which is preliminary data.</text>
</comment>
<organism evidence="2 3">
    <name type="scientific">Cytobacillus spartinae</name>
    <dbReference type="NCBI Taxonomy" id="3299023"/>
    <lineage>
        <taxon>Bacteria</taxon>
        <taxon>Bacillati</taxon>
        <taxon>Bacillota</taxon>
        <taxon>Bacilli</taxon>
        <taxon>Bacillales</taxon>
        <taxon>Bacillaceae</taxon>
        <taxon>Cytobacillus</taxon>
    </lineage>
</organism>
<proteinExistence type="predicted"/>
<evidence type="ECO:0000313" key="2">
    <source>
        <dbReference type="EMBL" id="MFE8700021.1"/>
    </source>
</evidence>
<dbReference type="EMBL" id="JBIACK010000001">
    <property type="protein sequence ID" value="MFE8700021.1"/>
    <property type="molecule type" value="Genomic_DNA"/>
</dbReference>
<dbReference type="GO" id="GO:0008233">
    <property type="term" value="F:peptidase activity"/>
    <property type="evidence" value="ECO:0007669"/>
    <property type="project" value="UniProtKB-KW"/>
</dbReference>
<name>A0ABW6K763_9BACI</name>
<evidence type="ECO:0000313" key="3">
    <source>
        <dbReference type="Proteomes" id="UP001601059"/>
    </source>
</evidence>
<protein>
    <submittedName>
        <fullName evidence="2">DUF2268 domain-containing putative Zn-dependent protease</fullName>
    </submittedName>
</protein>
<evidence type="ECO:0000259" key="1">
    <source>
        <dbReference type="Pfam" id="PF10026"/>
    </source>
</evidence>
<keyword evidence="2" id="KW-0645">Protease</keyword>
<dbReference type="Proteomes" id="UP001601059">
    <property type="component" value="Unassembled WGS sequence"/>
</dbReference>
<dbReference type="RefSeq" id="WP_389358716.1">
    <property type="nucleotide sequence ID" value="NZ_JBIACK010000001.1"/>
</dbReference>
<keyword evidence="2" id="KW-0378">Hydrolase</keyword>
<reference evidence="2 3" key="1">
    <citation type="submission" date="2024-08" db="EMBL/GenBank/DDBJ databases">
        <title>Two novel Cytobacillus novel species.</title>
        <authorList>
            <person name="Liu G."/>
        </authorList>
    </citation>
    <scope>NUCLEOTIDE SEQUENCE [LARGE SCALE GENOMIC DNA]</scope>
    <source>
        <strain evidence="2 3">FJAT-54145</strain>
    </source>
</reference>
<dbReference type="Pfam" id="PF10026">
    <property type="entry name" value="DUF2268"/>
    <property type="match status" value="1"/>
</dbReference>
<dbReference type="GO" id="GO:0006508">
    <property type="term" value="P:proteolysis"/>
    <property type="evidence" value="ECO:0007669"/>
    <property type="project" value="UniProtKB-KW"/>
</dbReference>
<dbReference type="InterPro" id="IPR018728">
    <property type="entry name" value="DUF2268"/>
</dbReference>